<proteinExistence type="inferred from homology"/>
<dbReference type="Gene3D" id="3.40.50.410">
    <property type="entry name" value="von Willebrand factor, type A domain"/>
    <property type="match status" value="1"/>
</dbReference>
<dbReference type="InterPro" id="IPR036465">
    <property type="entry name" value="vWFA_dom_sf"/>
</dbReference>
<evidence type="ECO:0000256" key="1">
    <source>
        <dbReference type="ARBA" id="ARBA00004496"/>
    </source>
</evidence>
<keyword evidence="4" id="KW-0479">Metal-binding</keyword>
<dbReference type="GO" id="GO:0005737">
    <property type="term" value="C:cytoplasm"/>
    <property type="evidence" value="ECO:0007669"/>
    <property type="project" value="UniProtKB-SubCell"/>
</dbReference>
<dbReference type="EMBL" id="JACHMH010000001">
    <property type="protein sequence ID" value="MBB4676723.1"/>
    <property type="molecule type" value="Genomic_DNA"/>
</dbReference>
<dbReference type="Proteomes" id="UP000533598">
    <property type="component" value="Unassembled WGS sequence"/>
</dbReference>
<keyword evidence="3" id="KW-0963">Cytoplasm</keyword>
<dbReference type="InterPro" id="IPR037214">
    <property type="entry name" value="TROVE_dom_sf"/>
</dbReference>
<keyword evidence="5" id="KW-0694">RNA-binding</keyword>
<dbReference type="SUPFAM" id="SSF53300">
    <property type="entry name" value="vWA-like"/>
    <property type="match status" value="1"/>
</dbReference>
<evidence type="ECO:0000256" key="6">
    <source>
        <dbReference type="ARBA" id="ARBA00023274"/>
    </source>
</evidence>
<organism evidence="8 9">
    <name type="scientific">Crossiella cryophila</name>
    <dbReference type="NCBI Taxonomy" id="43355"/>
    <lineage>
        <taxon>Bacteria</taxon>
        <taxon>Bacillati</taxon>
        <taxon>Actinomycetota</taxon>
        <taxon>Actinomycetes</taxon>
        <taxon>Pseudonocardiales</taxon>
        <taxon>Pseudonocardiaceae</taxon>
        <taxon>Crossiella</taxon>
    </lineage>
</organism>
<comment type="caution">
    <text evidence="8">The sequence shown here is derived from an EMBL/GenBank/DDBJ whole genome shotgun (WGS) entry which is preliminary data.</text>
</comment>
<evidence type="ECO:0000256" key="5">
    <source>
        <dbReference type="ARBA" id="ARBA00022884"/>
    </source>
</evidence>
<dbReference type="GO" id="GO:0003723">
    <property type="term" value="F:RNA binding"/>
    <property type="evidence" value="ECO:0007669"/>
    <property type="project" value="UniProtKB-KW"/>
</dbReference>
<evidence type="ECO:0000313" key="8">
    <source>
        <dbReference type="EMBL" id="MBB4676723.1"/>
    </source>
</evidence>
<comment type="similarity">
    <text evidence="2">Belongs to the Ro 60 kDa family.</text>
</comment>
<evidence type="ECO:0000256" key="4">
    <source>
        <dbReference type="ARBA" id="ARBA00022723"/>
    </source>
</evidence>
<evidence type="ECO:0000256" key="3">
    <source>
        <dbReference type="ARBA" id="ARBA00022490"/>
    </source>
</evidence>
<reference evidence="8 9" key="1">
    <citation type="submission" date="2020-08" db="EMBL/GenBank/DDBJ databases">
        <title>Sequencing the genomes of 1000 actinobacteria strains.</title>
        <authorList>
            <person name="Klenk H.-P."/>
        </authorList>
    </citation>
    <scope>NUCLEOTIDE SEQUENCE [LARGE SCALE GENOMIC DNA]</scope>
    <source>
        <strain evidence="8 9">DSM 44230</strain>
    </source>
</reference>
<dbReference type="Pfam" id="PF05731">
    <property type="entry name" value="TROVE"/>
    <property type="match status" value="1"/>
</dbReference>
<name>A0A7W7C8Y6_9PSEU</name>
<gene>
    <name evidence="8" type="ORF">HNR67_002841</name>
</gene>
<dbReference type="AlphaFoldDB" id="A0A7W7C8Y6"/>
<protein>
    <recommendedName>
        <fullName evidence="7">TROVE domain-containing protein</fullName>
    </recommendedName>
</protein>
<dbReference type="InterPro" id="IPR008858">
    <property type="entry name" value="TROVE_dom"/>
</dbReference>
<dbReference type="GO" id="GO:1990904">
    <property type="term" value="C:ribonucleoprotein complex"/>
    <property type="evidence" value="ECO:0007669"/>
    <property type="project" value="UniProtKB-KW"/>
</dbReference>
<sequence length="509" mass="56187">MSKFNLLTRLRRRTYEGGLAYKRDTRTELFLLAISNLVGEATFYELAQDRDNRYAALVRAATLADPEWTARLLAWLRGSANLRSAALVGAAEFAKARLDNGLPGQSRQVLDSVLRRADEPGELLGYWTARYGRTIPKPVKRGIADAARRLYDERSALKWDSAGRDYRFADVLELTHPAPLDERQGLLFRRLIDERHGRAGEPDGLPVLQARQALTALPVETRRARLAADPAQAVADLREAGMTWEALAGWLQGPLDPAAWSAVIPSMGYMALLRNLRNFDQAGISDRDAAGIGAKLADPAQVARSKQLPLRFLSAYRAAGERCSGVLDTALGHSLAAVPRLSGRTLVLIDTSYSMTDSFSRDGTLKRWDAAVVFGLALAARAARPTVVSYSSESQEFAVRPDEPVLRGVRRWQEEGYFLGQGTDTVGALERHYRGHDRVVLLTDEQHGQGDVNSAVPARVPLYTWNLAGYATGHTPVSQPNRHTFGGLSDRSFDLLTLVERGERGDWPF</sequence>
<feature type="domain" description="TROVE" evidence="7">
    <location>
        <begin position="12"/>
        <end position="343"/>
    </location>
</feature>
<keyword evidence="6" id="KW-0687">Ribonucleoprotein</keyword>
<evidence type="ECO:0000313" key="9">
    <source>
        <dbReference type="Proteomes" id="UP000533598"/>
    </source>
</evidence>
<dbReference type="PROSITE" id="PS50988">
    <property type="entry name" value="TROVE"/>
    <property type="match status" value="1"/>
</dbReference>
<dbReference type="RefSeq" id="WP_185002509.1">
    <property type="nucleotide sequence ID" value="NZ_BAAAUI010000068.1"/>
</dbReference>
<accession>A0A7W7C8Y6</accession>
<comment type="subcellular location">
    <subcellularLocation>
        <location evidence="1">Cytoplasm</location>
    </subcellularLocation>
</comment>
<dbReference type="GO" id="GO:0046872">
    <property type="term" value="F:metal ion binding"/>
    <property type="evidence" value="ECO:0007669"/>
    <property type="project" value="UniProtKB-KW"/>
</dbReference>
<dbReference type="SUPFAM" id="SSF140864">
    <property type="entry name" value="TROVE domain-like"/>
    <property type="match status" value="1"/>
</dbReference>
<dbReference type="PANTHER" id="PTHR14202:SF0">
    <property type="entry name" value="RNA-BINDING PROTEIN RO60"/>
    <property type="match status" value="1"/>
</dbReference>
<dbReference type="PANTHER" id="PTHR14202">
    <property type="entry name" value="60 KDA RIBONUCLEOPROTEIN SSA/RO"/>
    <property type="match status" value="1"/>
</dbReference>
<dbReference type="InterPro" id="IPR040322">
    <property type="entry name" value="TROVE2"/>
</dbReference>
<keyword evidence="9" id="KW-1185">Reference proteome</keyword>
<evidence type="ECO:0000256" key="2">
    <source>
        <dbReference type="ARBA" id="ARBA00007814"/>
    </source>
</evidence>
<evidence type="ECO:0000259" key="7">
    <source>
        <dbReference type="PROSITE" id="PS50988"/>
    </source>
</evidence>